<dbReference type="EMBL" id="GEDC01026782">
    <property type="protein sequence ID" value="JAS10516.1"/>
    <property type="molecule type" value="Transcribed_RNA"/>
</dbReference>
<reference evidence="2" key="1">
    <citation type="submission" date="2015-12" db="EMBL/GenBank/DDBJ databases">
        <title>De novo transcriptome assembly of four potential Pierce s Disease insect vectors from Arizona vineyards.</title>
        <authorList>
            <person name="Tassone E.E."/>
        </authorList>
    </citation>
    <scope>NUCLEOTIDE SEQUENCE</scope>
</reference>
<dbReference type="PANTHER" id="PTHR12243:SF64">
    <property type="entry name" value="DORSAL INTERACTING PROTEIN 3-RELATED"/>
    <property type="match status" value="1"/>
</dbReference>
<gene>
    <name evidence="2" type="ORF">g.45291</name>
</gene>
<name>A0A1B6CAK4_9HEMI</name>
<protein>
    <recommendedName>
        <fullName evidence="1">MADF domain-containing protein</fullName>
    </recommendedName>
</protein>
<dbReference type="GO" id="GO:0005667">
    <property type="term" value="C:transcription regulator complex"/>
    <property type="evidence" value="ECO:0007669"/>
    <property type="project" value="TreeGrafter"/>
</dbReference>
<evidence type="ECO:0000313" key="2">
    <source>
        <dbReference type="EMBL" id="JAS10516.1"/>
    </source>
</evidence>
<accession>A0A1B6CAK4</accession>
<dbReference type="GO" id="GO:0006357">
    <property type="term" value="P:regulation of transcription by RNA polymerase II"/>
    <property type="evidence" value="ECO:0007669"/>
    <property type="project" value="TreeGrafter"/>
</dbReference>
<sequence length="137" mass="16032">SIPSSATATTMDAYKLIDLIRDRPALWSKTDVQFLDRVAKDRAWVEIGEALYDNYEKLSPIEQNTKLSEIKERWRGIRDSYVRYVNGARNGKKKKKYLYTDELEFLGNPIEKSRSTNVPEQPETSIDHIMQNLKYEE</sequence>
<dbReference type="InterPro" id="IPR006578">
    <property type="entry name" value="MADF-dom"/>
</dbReference>
<dbReference type="GO" id="GO:0005634">
    <property type="term" value="C:nucleus"/>
    <property type="evidence" value="ECO:0007669"/>
    <property type="project" value="TreeGrafter"/>
</dbReference>
<evidence type="ECO:0000259" key="1">
    <source>
        <dbReference type="PROSITE" id="PS51029"/>
    </source>
</evidence>
<dbReference type="SMART" id="SM00595">
    <property type="entry name" value="MADF"/>
    <property type="match status" value="1"/>
</dbReference>
<feature type="domain" description="MADF" evidence="1">
    <location>
        <begin position="15"/>
        <end position="111"/>
    </location>
</feature>
<proteinExistence type="predicted"/>
<feature type="non-terminal residue" evidence="2">
    <location>
        <position position="1"/>
    </location>
</feature>
<feature type="non-terminal residue" evidence="2">
    <location>
        <position position="137"/>
    </location>
</feature>
<dbReference type="AlphaFoldDB" id="A0A1B6CAK4"/>
<dbReference type="InterPro" id="IPR039353">
    <property type="entry name" value="TF_Adf1"/>
</dbReference>
<dbReference type="PANTHER" id="PTHR12243">
    <property type="entry name" value="MADF DOMAIN TRANSCRIPTION FACTOR"/>
    <property type="match status" value="1"/>
</dbReference>
<dbReference type="Pfam" id="PF10545">
    <property type="entry name" value="MADF_DNA_bdg"/>
    <property type="match status" value="1"/>
</dbReference>
<organism evidence="2">
    <name type="scientific">Clastoptera arizonana</name>
    <name type="common">Arizona spittle bug</name>
    <dbReference type="NCBI Taxonomy" id="38151"/>
    <lineage>
        <taxon>Eukaryota</taxon>
        <taxon>Metazoa</taxon>
        <taxon>Ecdysozoa</taxon>
        <taxon>Arthropoda</taxon>
        <taxon>Hexapoda</taxon>
        <taxon>Insecta</taxon>
        <taxon>Pterygota</taxon>
        <taxon>Neoptera</taxon>
        <taxon>Paraneoptera</taxon>
        <taxon>Hemiptera</taxon>
        <taxon>Auchenorrhyncha</taxon>
        <taxon>Cercopoidea</taxon>
        <taxon>Clastopteridae</taxon>
        <taxon>Clastoptera</taxon>
    </lineage>
</organism>
<dbReference type="PROSITE" id="PS51029">
    <property type="entry name" value="MADF"/>
    <property type="match status" value="1"/>
</dbReference>